<dbReference type="EMBL" id="WNNK01000038">
    <property type="protein sequence ID" value="MUF08092.1"/>
    <property type="molecule type" value="Genomic_DNA"/>
</dbReference>
<reference evidence="8 9" key="1">
    <citation type="submission" date="2019-11" db="EMBL/GenBank/DDBJ databases">
        <title>Pseudomonas karstica sp. nov. and Pseudomonas spelaei sp. nov. from karst caves.</title>
        <authorList>
            <person name="Zeman M."/>
        </authorList>
    </citation>
    <scope>NUCLEOTIDE SEQUENCE [LARGE SCALE GENOMIC DNA]</scope>
    <source>
        <strain evidence="8 9">CCM 7893</strain>
    </source>
</reference>
<evidence type="ECO:0000313" key="9">
    <source>
        <dbReference type="Proteomes" id="UP000438196"/>
    </source>
</evidence>
<dbReference type="Pfam" id="PF00497">
    <property type="entry name" value="SBP_bac_3"/>
    <property type="match status" value="1"/>
</dbReference>
<gene>
    <name evidence="8" type="ORF">GNF76_27515</name>
</gene>
<proteinExistence type="inferred from homology"/>
<dbReference type="NCBIfam" id="TIGR01096">
    <property type="entry name" value="3A0103s03R"/>
    <property type="match status" value="1"/>
</dbReference>
<evidence type="ECO:0000313" key="8">
    <source>
        <dbReference type="EMBL" id="MUF08092.1"/>
    </source>
</evidence>
<keyword evidence="3" id="KW-0813">Transport</keyword>
<comment type="caution">
    <text evidence="8">The sequence shown here is derived from an EMBL/GenBank/DDBJ whole genome shotgun (WGS) entry which is preliminary data.</text>
</comment>
<organism evidence="8 9">
    <name type="scientific">Pseudomonas spelaei</name>
    <dbReference type="NCBI Taxonomy" id="1055469"/>
    <lineage>
        <taxon>Bacteria</taxon>
        <taxon>Pseudomonadati</taxon>
        <taxon>Pseudomonadota</taxon>
        <taxon>Gammaproteobacteria</taxon>
        <taxon>Pseudomonadales</taxon>
        <taxon>Pseudomonadaceae</taxon>
        <taxon>Pseudomonas</taxon>
    </lineage>
</organism>
<dbReference type="InterPro" id="IPR001638">
    <property type="entry name" value="Solute-binding_3/MltF_N"/>
</dbReference>
<dbReference type="OrthoDB" id="9768183at2"/>
<evidence type="ECO:0000256" key="2">
    <source>
        <dbReference type="ARBA" id="ARBA00010333"/>
    </source>
</evidence>
<dbReference type="Gene3D" id="3.40.190.10">
    <property type="entry name" value="Periplasmic binding protein-like II"/>
    <property type="match status" value="2"/>
</dbReference>
<dbReference type="PANTHER" id="PTHR35936">
    <property type="entry name" value="MEMBRANE-BOUND LYTIC MUREIN TRANSGLYCOSYLASE F"/>
    <property type="match status" value="1"/>
</dbReference>
<name>A0A6I3WLI6_9PSED</name>
<dbReference type="AlphaFoldDB" id="A0A6I3WLI6"/>
<sequence>MKKLVLLGALALSVLSMQAFADEKPLKIGIEAAYPPFASKAPDGSIVGFDYDIGNALCEEMKVKCVWVEQEFDGLIPALKVRKIDAILSSMSITDDRKKSVDFTTRYYLTPARLVMKEGTVVSDSLDELKGKKIGVQRGSIHDRFAKEVLAPKGATVVPYSSQNEIYLDVEAGRLDGTVADATLLQDGFLKTPAGKGYAFVGPQFTDVKYFGDGVGIAVRKGDKAELDKINAAIAAIRANGKYKQIQDKYFDFDIYGADPKAAN</sequence>
<dbReference type="Proteomes" id="UP000438196">
    <property type="component" value="Unassembled WGS sequence"/>
</dbReference>
<accession>A0A6I3WLI6</accession>
<evidence type="ECO:0000256" key="1">
    <source>
        <dbReference type="ARBA" id="ARBA00004418"/>
    </source>
</evidence>
<dbReference type="SUPFAM" id="SSF53850">
    <property type="entry name" value="Periplasmic binding protein-like II"/>
    <property type="match status" value="1"/>
</dbReference>
<comment type="similarity">
    <text evidence="2">Belongs to the bacterial solute-binding protein 3 family.</text>
</comment>
<protein>
    <submittedName>
        <fullName evidence="8">Transporter substrate-binding domain-containing protein</fullName>
    </submittedName>
</protein>
<comment type="subcellular location">
    <subcellularLocation>
        <location evidence="1">Periplasm</location>
    </subcellularLocation>
</comment>
<dbReference type="SMART" id="SM00062">
    <property type="entry name" value="PBPb"/>
    <property type="match status" value="1"/>
</dbReference>
<evidence type="ECO:0000256" key="6">
    <source>
        <dbReference type="SAM" id="SignalP"/>
    </source>
</evidence>
<dbReference type="PANTHER" id="PTHR35936:SF17">
    <property type="entry name" value="ARGININE-BINDING EXTRACELLULAR PROTEIN ARTP"/>
    <property type="match status" value="1"/>
</dbReference>
<evidence type="ECO:0000256" key="3">
    <source>
        <dbReference type="ARBA" id="ARBA00022448"/>
    </source>
</evidence>
<keyword evidence="5" id="KW-0574">Periplasm</keyword>
<evidence type="ECO:0000256" key="4">
    <source>
        <dbReference type="ARBA" id="ARBA00022729"/>
    </source>
</evidence>
<dbReference type="CDD" id="cd13703">
    <property type="entry name" value="PBP2_HisJ_LAO"/>
    <property type="match status" value="1"/>
</dbReference>
<dbReference type="RefSeq" id="WP_155586205.1">
    <property type="nucleotide sequence ID" value="NZ_JBHSTH010000004.1"/>
</dbReference>
<dbReference type="GO" id="GO:0030288">
    <property type="term" value="C:outer membrane-bounded periplasmic space"/>
    <property type="evidence" value="ECO:0007669"/>
    <property type="project" value="InterPro"/>
</dbReference>
<feature type="chain" id="PRO_5026005908" evidence="6">
    <location>
        <begin position="22"/>
        <end position="264"/>
    </location>
</feature>
<keyword evidence="9" id="KW-1185">Reference proteome</keyword>
<evidence type="ECO:0000259" key="7">
    <source>
        <dbReference type="SMART" id="SM00062"/>
    </source>
</evidence>
<feature type="domain" description="Solute-binding protein family 3/N-terminal" evidence="7">
    <location>
        <begin position="25"/>
        <end position="254"/>
    </location>
</feature>
<feature type="signal peptide" evidence="6">
    <location>
        <begin position="1"/>
        <end position="21"/>
    </location>
</feature>
<evidence type="ECO:0000256" key="5">
    <source>
        <dbReference type="ARBA" id="ARBA00022764"/>
    </source>
</evidence>
<dbReference type="InterPro" id="IPR005768">
    <property type="entry name" value="Lys_Arg_Orn-bd"/>
</dbReference>
<keyword evidence="4 6" id="KW-0732">Signal</keyword>